<accession>A0A916XSJ1</accession>
<keyword evidence="1" id="KW-0808">Transferase</keyword>
<dbReference type="AlphaFoldDB" id="A0A916XSJ1"/>
<comment type="caution">
    <text evidence="1">The sequence shown here is derived from an EMBL/GenBank/DDBJ whole genome shotgun (WGS) entry which is preliminary data.</text>
</comment>
<dbReference type="SUPFAM" id="SSF53756">
    <property type="entry name" value="UDP-Glycosyltransferase/glycogen phosphorylase"/>
    <property type="match status" value="1"/>
</dbReference>
<dbReference type="PANTHER" id="PTHR45947:SF3">
    <property type="entry name" value="SULFOQUINOVOSYL TRANSFERASE SQD2"/>
    <property type="match status" value="1"/>
</dbReference>
<organism evidence="1 2">
    <name type="scientific">Aureimonas glaciei</name>
    <dbReference type="NCBI Taxonomy" id="1776957"/>
    <lineage>
        <taxon>Bacteria</taxon>
        <taxon>Pseudomonadati</taxon>
        <taxon>Pseudomonadota</taxon>
        <taxon>Alphaproteobacteria</taxon>
        <taxon>Hyphomicrobiales</taxon>
        <taxon>Aurantimonadaceae</taxon>
        <taxon>Aureimonas</taxon>
    </lineage>
</organism>
<dbReference type="EMBL" id="BMJJ01000001">
    <property type="protein sequence ID" value="GGD04029.1"/>
    <property type="molecule type" value="Genomic_DNA"/>
</dbReference>
<dbReference type="PANTHER" id="PTHR45947">
    <property type="entry name" value="SULFOQUINOVOSYL TRANSFERASE SQD2"/>
    <property type="match status" value="1"/>
</dbReference>
<evidence type="ECO:0000313" key="2">
    <source>
        <dbReference type="Proteomes" id="UP000613160"/>
    </source>
</evidence>
<dbReference type="Pfam" id="PF13692">
    <property type="entry name" value="Glyco_trans_1_4"/>
    <property type="match status" value="1"/>
</dbReference>
<proteinExistence type="predicted"/>
<protein>
    <submittedName>
        <fullName evidence="1">Glycosyl transferase family 1</fullName>
    </submittedName>
</protein>
<dbReference type="InterPro" id="IPR050194">
    <property type="entry name" value="Glycosyltransferase_grp1"/>
</dbReference>
<gene>
    <name evidence="1" type="ORF">GCM10011335_03520</name>
</gene>
<keyword evidence="2" id="KW-1185">Reference proteome</keyword>
<dbReference type="Gene3D" id="3.40.50.2000">
    <property type="entry name" value="Glycogen Phosphorylase B"/>
    <property type="match status" value="2"/>
</dbReference>
<reference evidence="1" key="2">
    <citation type="submission" date="2020-09" db="EMBL/GenBank/DDBJ databases">
        <authorList>
            <person name="Sun Q."/>
            <person name="Zhou Y."/>
        </authorList>
    </citation>
    <scope>NUCLEOTIDE SEQUENCE</scope>
    <source>
        <strain evidence="1">CGMCC 1.15493</strain>
    </source>
</reference>
<dbReference type="Proteomes" id="UP000613160">
    <property type="component" value="Unassembled WGS sequence"/>
</dbReference>
<dbReference type="CDD" id="cd03801">
    <property type="entry name" value="GT4_PimA-like"/>
    <property type="match status" value="1"/>
</dbReference>
<dbReference type="RefSeq" id="WP_188848831.1">
    <property type="nucleotide sequence ID" value="NZ_BMJJ01000001.1"/>
</dbReference>
<evidence type="ECO:0000313" key="1">
    <source>
        <dbReference type="EMBL" id="GGD04029.1"/>
    </source>
</evidence>
<reference evidence="1" key="1">
    <citation type="journal article" date="2014" name="Int. J. Syst. Evol. Microbiol.">
        <title>Complete genome sequence of Corynebacterium casei LMG S-19264T (=DSM 44701T), isolated from a smear-ripened cheese.</title>
        <authorList>
            <consortium name="US DOE Joint Genome Institute (JGI-PGF)"/>
            <person name="Walter F."/>
            <person name="Albersmeier A."/>
            <person name="Kalinowski J."/>
            <person name="Ruckert C."/>
        </authorList>
    </citation>
    <scope>NUCLEOTIDE SEQUENCE</scope>
    <source>
        <strain evidence="1">CGMCC 1.15493</strain>
    </source>
</reference>
<sequence>MRIAFYAPMKPPGDPVPSGDRRVARLLIQALERSGAEVEVASAFRSYDRGDEERQARLMRLGARLAGRLVAGYRRRPETRPDLWFTYHLYHKAPDPLGPDVAAALGVPYVVAEASHAPKQAGGRWDAGFRAAEAAIRAADRIYCLNPVDAACLAPLVKRPEVLCDLPPFIDTAPFLRTAEARVAARRLLEQRYGLAPDVPLLLTVAMMRDDQKLRSYQVLAESLSLLGDRPFQLLVVGDGSAASAVRQLMAPFGDRVAFAGLCEGKDLLDAYAGADLFVWPAVKEAVGLVFLEAAASGLAIVAGRSGGIDHVVADGETGLVSPAGDAAALAAGIAALLDDPDRRRTMGEAGARRAVAVNDIAAAARLFADDLTDLVSRHSKRGGR</sequence>
<dbReference type="GO" id="GO:0016758">
    <property type="term" value="F:hexosyltransferase activity"/>
    <property type="evidence" value="ECO:0007669"/>
    <property type="project" value="TreeGrafter"/>
</dbReference>
<name>A0A916XSJ1_9HYPH</name>